<evidence type="ECO:0000256" key="6">
    <source>
        <dbReference type="ARBA" id="ARBA00022989"/>
    </source>
</evidence>
<evidence type="ECO:0000313" key="12">
    <source>
        <dbReference type="EMBL" id="OAD67507.1"/>
    </source>
</evidence>
<evidence type="ECO:0000259" key="11">
    <source>
        <dbReference type="PROSITE" id="PS50089"/>
    </source>
</evidence>
<keyword evidence="6 9" id="KW-1133">Transmembrane helix</keyword>
<evidence type="ECO:0000256" key="1">
    <source>
        <dbReference type="ARBA" id="ARBA00004370"/>
    </source>
</evidence>
<keyword evidence="2 9" id="KW-0812">Transmembrane</keyword>
<dbReference type="GO" id="GO:0016020">
    <property type="term" value="C:membrane"/>
    <property type="evidence" value="ECO:0007669"/>
    <property type="project" value="UniProtKB-SubCell"/>
</dbReference>
<reference evidence="13" key="1">
    <citation type="submission" date="2015-06" db="EMBL/GenBank/DDBJ databases">
        <title>Expansion of signal transduction pathways in fungi by whole-genome duplication.</title>
        <authorList>
            <consortium name="DOE Joint Genome Institute"/>
            <person name="Corrochano L.M."/>
            <person name="Kuo A."/>
            <person name="Marcet-Houben M."/>
            <person name="Polaino S."/>
            <person name="Salamov A."/>
            <person name="Villalobos J.M."/>
            <person name="Alvarez M.I."/>
            <person name="Avalos J."/>
            <person name="Benito E.P."/>
            <person name="Benoit I."/>
            <person name="Burger G."/>
            <person name="Camino L.P."/>
            <person name="Canovas D."/>
            <person name="Cerda-Olmedo E."/>
            <person name="Cheng J.-F."/>
            <person name="Dominguez A."/>
            <person name="Elias M."/>
            <person name="Eslava A.P."/>
            <person name="Glaser F."/>
            <person name="Grimwood J."/>
            <person name="Gutierrez G."/>
            <person name="Heitman J."/>
            <person name="Henrissat B."/>
            <person name="Iturriaga E.A."/>
            <person name="Lang B.F."/>
            <person name="Lavin J.L."/>
            <person name="Lee S."/>
            <person name="Li W."/>
            <person name="Lindquist E."/>
            <person name="Lopez-Garcia S."/>
            <person name="Luque E.M."/>
            <person name="Marcos A.T."/>
            <person name="Martin J."/>
            <person name="McCluskey K."/>
            <person name="Medina H.R."/>
            <person name="Miralles-Duran A."/>
            <person name="Miyazaki A."/>
            <person name="Munoz-Torres E."/>
            <person name="Oguiza J.A."/>
            <person name="Ohm R."/>
            <person name="Olmedo M."/>
            <person name="Orejas M."/>
            <person name="Ortiz-Castellanos L."/>
            <person name="Pisabarro A.G."/>
            <person name="Rodriguez-Romero J."/>
            <person name="Ruiz-Herrera J."/>
            <person name="Ruiz-Vazquez R."/>
            <person name="Sanz C."/>
            <person name="Schackwitz W."/>
            <person name="Schmutz J."/>
            <person name="Shahriari M."/>
            <person name="Shelest E."/>
            <person name="Silva-Franco F."/>
            <person name="Soanes D."/>
            <person name="Syed K."/>
            <person name="Tagua V.G."/>
            <person name="Talbot N.J."/>
            <person name="Thon M."/>
            <person name="De vries R.P."/>
            <person name="Wiebenga A."/>
            <person name="Yadav J.S."/>
            <person name="Braun E.L."/>
            <person name="Baker S."/>
            <person name="Garre V."/>
            <person name="Horwitz B."/>
            <person name="Torres-Martinez S."/>
            <person name="Idnurm A."/>
            <person name="Herrera-Estrella A."/>
            <person name="Gabaldon T."/>
            <person name="Grigoriev I.V."/>
        </authorList>
    </citation>
    <scope>NUCLEOTIDE SEQUENCE [LARGE SCALE GENOMIC DNA]</scope>
    <source>
        <strain evidence="13">NRRL 1555(-)</strain>
    </source>
</reference>
<dbReference type="GO" id="GO:0005634">
    <property type="term" value="C:nucleus"/>
    <property type="evidence" value="ECO:0007669"/>
    <property type="project" value="TreeGrafter"/>
</dbReference>
<dbReference type="VEuPathDB" id="FungiDB:PHYBLDRAFT_151414"/>
<feature type="signal peptide" evidence="10">
    <location>
        <begin position="1"/>
        <end position="21"/>
    </location>
</feature>
<dbReference type="InterPro" id="IPR051834">
    <property type="entry name" value="RING_finger_E3_ligase"/>
</dbReference>
<dbReference type="GeneID" id="28993588"/>
<evidence type="ECO:0000256" key="8">
    <source>
        <dbReference type="PROSITE-ProRule" id="PRU00175"/>
    </source>
</evidence>
<evidence type="ECO:0000256" key="4">
    <source>
        <dbReference type="ARBA" id="ARBA00022771"/>
    </source>
</evidence>
<dbReference type="EMBL" id="KV440999">
    <property type="protein sequence ID" value="OAD67507.1"/>
    <property type="molecule type" value="Genomic_DNA"/>
</dbReference>
<feature type="domain" description="RING-type" evidence="11">
    <location>
        <begin position="302"/>
        <end position="344"/>
    </location>
</feature>
<dbReference type="Pfam" id="PF02225">
    <property type="entry name" value="PA"/>
    <property type="match status" value="1"/>
</dbReference>
<feature type="transmembrane region" description="Helical" evidence="9">
    <location>
        <begin position="209"/>
        <end position="233"/>
    </location>
</feature>
<dbReference type="PANTHER" id="PTHR45931:SF3">
    <property type="entry name" value="RING ZINC FINGER-CONTAINING PROTEIN"/>
    <property type="match status" value="1"/>
</dbReference>
<sequence length="371" mass="40380">MQLFLLYLSYFLAIFIQNVLAFGTGPHISQDSVWLSSDVDSLSTASDVSLSTNRYEIVHAAENAVLPPEDGLEGILYDSGLSCNVGPVTAAEENFPKAPLIALVQSGGCSLSTKIKITQKHGTVAVIFYATSHKDDSIFAKKKNMGIPKNSGITIPVFFVNPKIGRELHGLLENSMKSPPKVINGKTLTLAIRVHMFPTPTEKLPTAELVLIIAVAVCGAIMCTFAGILFYLWRRRVARNPGSGEEIGVGEVLPMGKELLHPSEVKQLLTRTIIMTPATSHQSGSGSYDDSSSLLSNEENPCAICLEGMVGGDVVRQLPCKHEYHTHCIDPWLTSKSGECPLCKANCVDALKDINGDTRGTRRERFKQKYF</sequence>
<evidence type="ECO:0000256" key="9">
    <source>
        <dbReference type="SAM" id="Phobius"/>
    </source>
</evidence>
<keyword evidence="10" id="KW-0732">Signal</keyword>
<dbReference type="InterPro" id="IPR013083">
    <property type="entry name" value="Znf_RING/FYVE/PHD"/>
</dbReference>
<dbReference type="PROSITE" id="PS50089">
    <property type="entry name" value="ZF_RING_2"/>
    <property type="match status" value="1"/>
</dbReference>
<evidence type="ECO:0000256" key="5">
    <source>
        <dbReference type="ARBA" id="ARBA00022833"/>
    </source>
</evidence>
<evidence type="ECO:0000256" key="7">
    <source>
        <dbReference type="ARBA" id="ARBA00023136"/>
    </source>
</evidence>
<keyword evidence="7 9" id="KW-0472">Membrane</keyword>
<dbReference type="CDD" id="cd00538">
    <property type="entry name" value="PA"/>
    <property type="match status" value="1"/>
</dbReference>
<keyword evidence="13" id="KW-1185">Reference proteome</keyword>
<dbReference type="SUPFAM" id="SSF52025">
    <property type="entry name" value="PA domain"/>
    <property type="match status" value="1"/>
</dbReference>
<dbReference type="OrthoDB" id="8062037at2759"/>
<evidence type="ECO:0000256" key="3">
    <source>
        <dbReference type="ARBA" id="ARBA00022723"/>
    </source>
</evidence>
<dbReference type="InterPro" id="IPR003137">
    <property type="entry name" value="PA_domain"/>
</dbReference>
<evidence type="ECO:0000256" key="2">
    <source>
        <dbReference type="ARBA" id="ARBA00022692"/>
    </source>
</evidence>
<gene>
    <name evidence="12" type="ORF">PHYBLDRAFT_151414</name>
</gene>
<protein>
    <recommendedName>
        <fullName evidence="11">RING-type domain-containing protein</fullName>
    </recommendedName>
</protein>
<dbReference type="SUPFAM" id="SSF57850">
    <property type="entry name" value="RING/U-box"/>
    <property type="match status" value="1"/>
</dbReference>
<dbReference type="AlphaFoldDB" id="A0A167K8Y6"/>
<dbReference type="RefSeq" id="XP_018285547.1">
    <property type="nucleotide sequence ID" value="XM_018432682.1"/>
</dbReference>
<dbReference type="SMART" id="SM00184">
    <property type="entry name" value="RING"/>
    <property type="match status" value="1"/>
</dbReference>
<feature type="chain" id="PRO_5007889284" description="RING-type domain-containing protein" evidence="10">
    <location>
        <begin position="22"/>
        <end position="371"/>
    </location>
</feature>
<dbReference type="InParanoid" id="A0A167K8Y6"/>
<organism evidence="12 13">
    <name type="scientific">Phycomyces blakesleeanus (strain ATCC 8743b / DSM 1359 / FGSC 10004 / NBRC 33097 / NRRL 1555)</name>
    <dbReference type="NCBI Taxonomy" id="763407"/>
    <lineage>
        <taxon>Eukaryota</taxon>
        <taxon>Fungi</taxon>
        <taxon>Fungi incertae sedis</taxon>
        <taxon>Mucoromycota</taxon>
        <taxon>Mucoromycotina</taxon>
        <taxon>Mucoromycetes</taxon>
        <taxon>Mucorales</taxon>
        <taxon>Phycomycetaceae</taxon>
        <taxon>Phycomyces</taxon>
    </lineage>
</organism>
<proteinExistence type="predicted"/>
<dbReference type="InterPro" id="IPR001841">
    <property type="entry name" value="Znf_RING"/>
</dbReference>
<dbReference type="CDD" id="cd16454">
    <property type="entry name" value="RING-H2_PA-TM-RING"/>
    <property type="match status" value="1"/>
</dbReference>
<dbReference type="Gene3D" id="3.50.30.30">
    <property type="match status" value="1"/>
</dbReference>
<evidence type="ECO:0000313" key="13">
    <source>
        <dbReference type="Proteomes" id="UP000077315"/>
    </source>
</evidence>
<dbReference type="STRING" id="763407.A0A167K8Y6"/>
<keyword evidence="5" id="KW-0862">Zinc</keyword>
<dbReference type="GO" id="GO:0008270">
    <property type="term" value="F:zinc ion binding"/>
    <property type="evidence" value="ECO:0007669"/>
    <property type="project" value="UniProtKB-KW"/>
</dbReference>
<name>A0A167K8Y6_PHYB8</name>
<dbReference type="Proteomes" id="UP000077315">
    <property type="component" value="Unassembled WGS sequence"/>
</dbReference>
<keyword evidence="4 8" id="KW-0863">Zinc-finger</keyword>
<evidence type="ECO:0000256" key="10">
    <source>
        <dbReference type="SAM" id="SignalP"/>
    </source>
</evidence>
<comment type="subcellular location">
    <subcellularLocation>
        <location evidence="1">Membrane</location>
    </subcellularLocation>
</comment>
<dbReference type="PANTHER" id="PTHR45931">
    <property type="entry name" value="SI:CH211-59O9.10"/>
    <property type="match status" value="1"/>
</dbReference>
<dbReference type="GO" id="GO:0061630">
    <property type="term" value="F:ubiquitin protein ligase activity"/>
    <property type="evidence" value="ECO:0007669"/>
    <property type="project" value="TreeGrafter"/>
</dbReference>
<dbReference type="InterPro" id="IPR046450">
    <property type="entry name" value="PA_dom_sf"/>
</dbReference>
<keyword evidence="3" id="KW-0479">Metal-binding</keyword>
<dbReference type="Pfam" id="PF13639">
    <property type="entry name" value="zf-RING_2"/>
    <property type="match status" value="1"/>
</dbReference>
<accession>A0A167K8Y6</accession>
<dbReference type="Gene3D" id="3.30.40.10">
    <property type="entry name" value="Zinc/RING finger domain, C3HC4 (zinc finger)"/>
    <property type="match status" value="1"/>
</dbReference>
<dbReference type="GO" id="GO:0006511">
    <property type="term" value="P:ubiquitin-dependent protein catabolic process"/>
    <property type="evidence" value="ECO:0007669"/>
    <property type="project" value="TreeGrafter"/>
</dbReference>